<dbReference type="HOGENOM" id="CLU_1702623_0_0_6"/>
<feature type="transmembrane region" description="Helical" evidence="1">
    <location>
        <begin position="38"/>
        <end position="59"/>
    </location>
</feature>
<keyword evidence="3" id="KW-1185">Reference proteome</keyword>
<name>Q6LQW0_PHOPR</name>
<reference evidence="3" key="1">
    <citation type="journal article" date="2005" name="Science">
        <title>Life at depth: Photobacterium profundum genome sequence and expression analysis.</title>
        <authorList>
            <person name="Vezzi A."/>
            <person name="Campanaro S."/>
            <person name="D'Angelo M."/>
            <person name="Simonato F."/>
            <person name="Vitulo N."/>
            <person name="Lauro F.M."/>
            <person name="Cestaro A."/>
            <person name="Malacrida G."/>
            <person name="Simionati B."/>
            <person name="Cannata N."/>
            <person name="Romualdi C."/>
            <person name="Bartlett D.H."/>
            <person name="Valle G."/>
        </authorList>
    </citation>
    <scope>NUCLEOTIDE SEQUENCE [LARGE SCALE GENOMIC DNA]</scope>
    <source>
        <strain evidence="3">ATCC BAA-1253 / SS9</strain>
    </source>
</reference>
<proteinExistence type="predicted"/>
<keyword evidence="1" id="KW-1133">Transmembrane helix</keyword>
<dbReference type="Proteomes" id="UP000000593">
    <property type="component" value="Chromosome 1"/>
</dbReference>
<accession>Q6LQW0</accession>
<sequence>MSGKYTTSYNFTSISYFVLQKLVEKPSNLSINAQSRSILIENSVNIPIIRVSILLYWFLKRIFMKNIANFVEQLERSKVPFSIWIYAGNNSYSPLKAQENIKATQVLQNTIEHYLQIVVEMNDSVFLLLPEVHMAVPINFQGYQVTALTESKAA</sequence>
<evidence type="ECO:0000256" key="1">
    <source>
        <dbReference type="SAM" id="Phobius"/>
    </source>
</evidence>
<dbReference type="EMBL" id="CR378669">
    <property type="protein sequence ID" value="CAG20316.1"/>
    <property type="molecule type" value="Genomic_DNA"/>
</dbReference>
<gene>
    <name evidence="2" type="ordered locus">PBPRA1912</name>
</gene>
<organism evidence="2 3">
    <name type="scientific">Photobacterium profundum (strain SS9)</name>
    <dbReference type="NCBI Taxonomy" id="298386"/>
    <lineage>
        <taxon>Bacteria</taxon>
        <taxon>Pseudomonadati</taxon>
        <taxon>Pseudomonadota</taxon>
        <taxon>Gammaproteobacteria</taxon>
        <taxon>Vibrionales</taxon>
        <taxon>Vibrionaceae</taxon>
        <taxon>Photobacterium</taxon>
    </lineage>
</organism>
<dbReference type="AlphaFoldDB" id="Q6LQW0"/>
<keyword evidence="1" id="KW-0812">Transmembrane</keyword>
<evidence type="ECO:0000313" key="3">
    <source>
        <dbReference type="Proteomes" id="UP000000593"/>
    </source>
</evidence>
<dbReference type="KEGG" id="ppr:PBPRA1912"/>
<dbReference type="eggNOG" id="ENOG5031P0R">
    <property type="taxonomic scope" value="Bacteria"/>
</dbReference>
<protein>
    <submittedName>
        <fullName evidence="2">Uncharacterized protein</fullName>
    </submittedName>
</protein>
<keyword evidence="1" id="KW-0472">Membrane</keyword>
<evidence type="ECO:0000313" key="2">
    <source>
        <dbReference type="EMBL" id="CAG20316.1"/>
    </source>
</evidence>